<dbReference type="AlphaFoldDB" id="D8JPH4"/>
<accession>D8JPH4</accession>
<dbReference type="KEGG" id="hdn:Hden_0038"/>
<name>D8JPH4_HYPDA</name>
<dbReference type="EMBL" id="CP002083">
    <property type="protein sequence ID" value="ADJ21865.1"/>
    <property type="molecule type" value="Genomic_DNA"/>
</dbReference>
<dbReference type="eggNOG" id="ENOG50306EA">
    <property type="taxonomic scope" value="Bacteria"/>
</dbReference>
<evidence type="ECO:0008006" key="3">
    <source>
        <dbReference type="Google" id="ProtNLM"/>
    </source>
</evidence>
<dbReference type="InterPro" id="IPR024524">
    <property type="entry name" value="DUF3800"/>
</dbReference>
<evidence type="ECO:0000313" key="2">
    <source>
        <dbReference type="Proteomes" id="UP000002033"/>
    </source>
</evidence>
<dbReference type="Proteomes" id="UP000002033">
    <property type="component" value="Chromosome"/>
</dbReference>
<keyword evidence="2" id="KW-1185">Reference proteome</keyword>
<organism evidence="1 2">
    <name type="scientific">Hyphomicrobium denitrificans (strain ATCC 51888 / DSM 1869 / NCIMB 11706 / TK 0415)</name>
    <dbReference type="NCBI Taxonomy" id="582899"/>
    <lineage>
        <taxon>Bacteria</taxon>
        <taxon>Pseudomonadati</taxon>
        <taxon>Pseudomonadota</taxon>
        <taxon>Alphaproteobacteria</taxon>
        <taxon>Hyphomicrobiales</taxon>
        <taxon>Hyphomicrobiaceae</taxon>
        <taxon>Hyphomicrobium</taxon>
    </lineage>
</organism>
<proteinExistence type="predicted"/>
<dbReference type="HOGENOM" id="CLU_082700_0_0_5"/>
<dbReference type="RefSeq" id="WP_013214084.1">
    <property type="nucleotide sequence ID" value="NC_014313.1"/>
</dbReference>
<dbReference type="Pfam" id="PF12686">
    <property type="entry name" value="DUF3800"/>
    <property type="match status" value="1"/>
</dbReference>
<dbReference type="OrthoDB" id="9792394at2"/>
<gene>
    <name evidence="1" type="ordered locus">Hden_0038</name>
</gene>
<protein>
    <recommendedName>
        <fullName evidence="3">DUF3800 domain-containing protein</fullName>
    </recommendedName>
</protein>
<evidence type="ECO:0000313" key="1">
    <source>
        <dbReference type="EMBL" id="ADJ21865.1"/>
    </source>
</evidence>
<reference evidence="2" key="1">
    <citation type="journal article" date="2011" name="J. Bacteriol.">
        <title>Genome sequences of eight morphologically diverse alphaproteobacteria.</title>
        <authorList>
            <consortium name="US DOE Joint Genome Institute"/>
            <person name="Brown P.J."/>
            <person name="Kysela D.T."/>
            <person name="Buechlein A."/>
            <person name="Hemmerich C."/>
            <person name="Brun Y.V."/>
        </authorList>
    </citation>
    <scope>NUCLEOTIDE SEQUENCE [LARGE SCALE GENOMIC DNA]</scope>
    <source>
        <strain evidence="2">ATCC 51888 / DSM 1869 / NCIB 11706 / TK 0415</strain>
    </source>
</reference>
<sequence>MSLSQTPPEHEYIAYIDESGDPGLSRVKGIDVNGASEWLILGAAVFRRQTEPKIEGWIRDITSGFRGHQKFGIHFADLNPAKRLLVCEKMRALPARYWVVASNKKNMKGYQNPWAAMFPSKNWFYCWMTRLLLERITHFVAQDSASRFGSPRFLKIVYSERGGISYEQMNAYYSWLKFKDIAGTQVLTLGELSWSVMDRRLLEVAAHNNRAGLHFADTVASAFFKACDFRDTGECDPQFAKLLEPRMGRFPDILDGRIAGYGVKIMPSFRGAQLTRDQEKIFKFYGYPRQWWAPGPD</sequence>